<comment type="cofactor">
    <cofactor evidence="1">
        <name>Ca(2+)</name>
        <dbReference type="ChEBI" id="CHEBI:29108"/>
    </cofactor>
</comment>
<dbReference type="InterPro" id="IPR037481">
    <property type="entry name" value="LacX"/>
</dbReference>
<gene>
    <name evidence="4" type="ORF">ACFSO8_03650</name>
</gene>
<protein>
    <submittedName>
        <fullName evidence="4">Aldose 1-epimerase family protein</fullName>
    </submittedName>
</protein>
<organism evidence="4 5">
    <name type="scientific">Kaistella montana</name>
    <dbReference type="NCBI Taxonomy" id="1849733"/>
    <lineage>
        <taxon>Bacteria</taxon>
        <taxon>Pseudomonadati</taxon>
        <taxon>Bacteroidota</taxon>
        <taxon>Flavobacteriia</taxon>
        <taxon>Flavobacteriales</taxon>
        <taxon>Weeksellaceae</taxon>
        <taxon>Chryseobacterium group</taxon>
        <taxon>Kaistella</taxon>
    </lineage>
</organism>
<dbReference type="Proteomes" id="UP001597394">
    <property type="component" value="Unassembled WGS sequence"/>
</dbReference>
<dbReference type="InterPro" id="IPR008183">
    <property type="entry name" value="Aldose_1/G6P_1-epimerase"/>
</dbReference>
<proteinExistence type="predicted"/>
<dbReference type="Pfam" id="PF01263">
    <property type="entry name" value="Aldose_epim"/>
    <property type="match status" value="1"/>
</dbReference>
<accession>A0ABW5K9G0</accession>
<dbReference type="InterPro" id="IPR014718">
    <property type="entry name" value="GH-type_carb-bd"/>
</dbReference>
<evidence type="ECO:0000256" key="2">
    <source>
        <dbReference type="ARBA" id="ARBA00011245"/>
    </source>
</evidence>
<keyword evidence="5" id="KW-1185">Reference proteome</keyword>
<dbReference type="CDD" id="cd09024">
    <property type="entry name" value="Aldose_epim_lacX"/>
    <property type="match status" value="1"/>
</dbReference>
<dbReference type="EMBL" id="JBHULG010000001">
    <property type="protein sequence ID" value="MFD2544550.1"/>
    <property type="molecule type" value="Genomic_DNA"/>
</dbReference>
<evidence type="ECO:0000313" key="4">
    <source>
        <dbReference type="EMBL" id="MFD2544550.1"/>
    </source>
</evidence>
<dbReference type="PANTHER" id="PTHR11122">
    <property type="entry name" value="APOSPORY-ASSOCIATED PROTEIN C-RELATED"/>
    <property type="match status" value="1"/>
</dbReference>
<reference evidence="5" key="1">
    <citation type="journal article" date="2019" name="Int. J. Syst. Evol. Microbiol.">
        <title>The Global Catalogue of Microorganisms (GCM) 10K type strain sequencing project: providing services to taxonomists for standard genome sequencing and annotation.</title>
        <authorList>
            <consortium name="The Broad Institute Genomics Platform"/>
            <consortium name="The Broad Institute Genome Sequencing Center for Infectious Disease"/>
            <person name="Wu L."/>
            <person name="Ma J."/>
        </authorList>
    </citation>
    <scope>NUCLEOTIDE SEQUENCE [LARGE SCALE GENOMIC DNA]</scope>
    <source>
        <strain evidence="5">KCTC 52204</strain>
    </source>
</reference>
<comment type="caution">
    <text evidence="4">The sequence shown here is derived from an EMBL/GenBank/DDBJ whole genome shotgun (WGS) entry which is preliminary data.</text>
</comment>
<dbReference type="InterPro" id="IPR011013">
    <property type="entry name" value="Gal_mutarotase_sf_dom"/>
</dbReference>
<evidence type="ECO:0000256" key="3">
    <source>
        <dbReference type="ARBA" id="ARBA00022837"/>
    </source>
</evidence>
<evidence type="ECO:0000256" key="1">
    <source>
        <dbReference type="ARBA" id="ARBA00001913"/>
    </source>
</evidence>
<dbReference type="RefSeq" id="WP_255927676.1">
    <property type="nucleotide sequence ID" value="NZ_JANFQP010000001.1"/>
</dbReference>
<dbReference type="PANTHER" id="PTHR11122:SF13">
    <property type="entry name" value="GLUCOSE-6-PHOSPHATE 1-EPIMERASE"/>
    <property type="match status" value="1"/>
</dbReference>
<name>A0ABW5K9G0_9FLAO</name>
<sequence length="283" mass="32487">MENITIKNEFLKVEISPKGAELVSIFKGKENYLWEIDRNFWDKTSPVLFPIIGGLKNDSYEFEGRKYQLPKHGFARECEFEITEKTDDSATFTLKYSEKTLEVYPFEFTLSIQYNIIENKLFIKYIVSNASSKKMYYSIGAHPAFSIDGDFENYSLEFDQSENLISHKLSDNLFSGETKEVALEGKILPSNYSLFEQDAIVLKNSTTSNLTLLKNNVPKLKVSFPDFPFLGIWTKKNAPFICIEPWLGLADSHQSSGKIEEKEGILNLEPGSIQSHEWSVEFF</sequence>
<comment type="subunit">
    <text evidence="2">Monomer.</text>
</comment>
<keyword evidence="3" id="KW-0106">Calcium</keyword>
<evidence type="ECO:0000313" key="5">
    <source>
        <dbReference type="Proteomes" id="UP001597394"/>
    </source>
</evidence>
<dbReference type="SUPFAM" id="SSF74650">
    <property type="entry name" value="Galactose mutarotase-like"/>
    <property type="match status" value="1"/>
</dbReference>
<dbReference type="Gene3D" id="2.70.98.10">
    <property type="match status" value="1"/>
</dbReference>